<dbReference type="GO" id="GO:0008083">
    <property type="term" value="F:growth factor activity"/>
    <property type="evidence" value="ECO:0007669"/>
    <property type="project" value="InterPro"/>
</dbReference>
<comment type="caution">
    <text evidence="2">The sequence shown here is derived from an EMBL/GenBank/DDBJ whole genome shotgun (WGS) entry which is preliminary data.</text>
</comment>
<proteinExistence type="inferred from homology"/>
<dbReference type="Proteomes" id="UP001054945">
    <property type="component" value="Unassembled WGS sequence"/>
</dbReference>
<reference evidence="2 3" key="1">
    <citation type="submission" date="2021-06" db="EMBL/GenBank/DDBJ databases">
        <title>Caerostris extrusa draft genome.</title>
        <authorList>
            <person name="Kono N."/>
            <person name="Arakawa K."/>
        </authorList>
    </citation>
    <scope>NUCLEOTIDE SEQUENCE [LARGE SCALE GENOMIC DNA]</scope>
</reference>
<dbReference type="InterPro" id="IPR008996">
    <property type="entry name" value="IL1/FGF"/>
</dbReference>
<dbReference type="Pfam" id="PF00167">
    <property type="entry name" value="FGF"/>
    <property type="match status" value="1"/>
</dbReference>
<keyword evidence="3" id="KW-1185">Reference proteome</keyword>
<organism evidence="2 3">
    <name type="scientific">Caerostris extrusa</name>
    <name type="common">Bark spider</name>
    <name type="synonym">Caerostris bankana</name>
    <dbReference type="NCBI Taxonomy" id="172846"/>
    <lineage>
        <taxon>Eukaryota</taxon>
        <taxon>Metazoa</taxon>
        <taxon>Ecdysozoa</taxon>
        <taxon>Arthropoda</taxon>
        <taxon>Chelicerata</taxon>
        <taxon>Arachnida</taxon>
        <taxon>Araneae</taxon>
        <taxon>Araneomorphae</taxon>
        <taxon>Entelegynae</taxon>
        <taxon>Araneoidea</taxon>
        <taxon>Araneidae</taxon>
        <taxon>Caerostris</taxon>
    </lineage>
</organism>
<dbReference type="AlphaFoldDB" id="A0AAV4PN48"/>
<evidence type="ECO:0000313" key="3">
    <source>
        <dbReference type="Proteomes" id="UP001054945"/>
    </source>
</evidence>
<dbReference type="EMBL" id="BPLR01004909">
    <property type="protein sequence ID" value="GIX98443.1"/>
    <property type="molecule type" value="Genomic_DNA"/>
</dbReference>
<evidence type="ECO:0000256" key="1">
    <source>
        <dbReference type="ARBA" id="ARBA00007936"/>
    </source>
</evidence>
<dbReference type="Gene3D" id="2.80.10.50">
    <property type="match status" value="1"/>
</dbReference>
<dbReference type="SUPFAM" id="SSF50353">
    <property type="entry name" value="Cytokine"/>
    <property type="match status" value="1"/>
</dbReference>
<sequence length="157" mass="18500">MRQCDRHLLDNLLPGRWVTMATFLNCGLLALDNYFQAARVWPRGRIQEVCLFSGGSPRCIFEEQFSPEYFTTLKSVYNKNWSIGFNRKGKPLLGSDKSKSHRNRCFYFTKRGHSYLDGLHETNPYGPKIANPHKLMHFLHEKEIKRRKRHSLNKTKQ</sequence>
<evidence type="ECO:0000313" key="2">
    <source>
        <dbReference type="EMBL" id="GIX98443.1"/>
    </source>
</evidence>
<gene>
    <name evidence="2" type="primary">fgf17</name>
    <name evidence="2" type="ORF">CEXT_592911</name>
</gene>
<dbReference type="InterPro" id="IPR002209">
    <property type="entry name" value="Fibroblast_GF_fam"/>
</dbReference>
<name>A0AAV4PN48_CAEEX</name>
<comment type="similarity">
    <text evidence="1">Belongs to the heparin-binding growth factors family.</text>
</comment>
<accession>A0AAV4PN48</accession>
<protein>
    <submittedName>
        <fullName evidence="2">Fibroblast growth factor 17</fullName>
    </submittedName>
</protein>